<sequence length="582" mass="66710">MRRNYIQQLVLFFACLIISVSCNREENACRLKEMEHLISENPQMALDSLNKLRNTATLVGHATYNHYLLCLADAQNKAGAKVVAPNIFQSVVTYYENAGTIYDQVRAFYLMGSSYRDAGESIKALEAYNKALESAEFGQKDEIMYSLLSRIHGQMAQIYIAQRLPAHVVKSCENACKYSLLAKDTTSAAIFLGGACFGYKMQNDNQASVAIILRAQKILRQVKNYQLAAMCSSVIIEPYLKLGQYDKARDCILSYEKYSGVFDKDGNIEKGREVFYYDKGLYFMAVNQLDSAECYFRKALKNKNDGDCQEGGHRSLYLLYKKIGNKDSLAKYADLAYQINDKRVLELSTREIQNMQQLYNYTRNQEIAKQEQMRADGLKRWLIVVVSFCLLGVMFGILVYRHYAANRSKERENYKAKLEELAEAKRKQQLLADNRIEQMSLDNERQIRILEKQLVGYQNARQLSVSQMKEDEVQASSICQHLHRVGCGLSTLEVNDWKELEKLLFDEFPSFKLKMMAVKNSILIDDYQLCLLARVRFTPSEIGNILGVKPSNVTMKRKRMLNALFDKIGNAKEFDKLLLSLC</sequence>
<organism evidence="4 5">
    <name type="scientific">Segatella copri</name>
    <dbReference type="NCBI Taxonomy" id="165179"/>
    <lineage>
        <taxon>Bacteria</taxon>
        <taxon>Pseudomonadati</taxon>
        <taxon>Bacteroidota</taxon>
        <taxon>Bacteroidia</taxon>
        <taxon>Bacteroidales</taxon>
        <taxon>Prevotellaceae</taxon>
        <taxon>Segatella</taxon>
    </lineage>
</organism>
<dbReference type="Proteomes" id="UP000480425">
    <property type="component" value="Unassembled WGS sequence"/>
</dbReference>
<evidence type="ECO:0000313" key="5">
    <source>
        <dbReference type="Proteomes" id="UP000480425"/>
    </source>
</evidence>
<evidence type="ECO:0000256" key="2">
    <source>
        <dbReference type="SAM" id="Coils"/>
    </source>
</evidence>
<dbReference type="PROSITE" id="PS50005">
    <property type="entry name" value="TPR"/>
    <property type="match status" value="1"/>
</dbReference>
<dbReference type="AlphaFoldDB" id="A0A6G1TYL1"/>
<dbReference type="EMBL" id="VZCB01000031">
    <property type="protein sequence ID" value="MQN80009.1"/>
    <property type="molecule type" value="Genomic_DNA"/>
</dbReference>
<keyword evidence="3" id="KW-1133">Transmembrane helix</keyword>
<keyword evidence="3" id="KW-0812">Transmembrane</keyword>
<dbReference type="PROSITE" id="PS51257">
    <property type="entry name" value="PROKAR_LIPOPROTEIN"/>
    <property type="match status" value="1"/>
</dbReference>
<dbReference type="SMART" id="SM00028">
    <property type="entry name" value="TPR"/>
    <property type="match status" value="2"/>
</dbReference>
<evidence type="ECO:0000256" key="3">
    <source>
        <dbReference type="SAM" id="Phobius"/>
    </source>
</evidence>
<name>A0A6G1TYL1_9BACT</name>
<keyword evidence="1" id="KW-0802">TPR repeat</keyword>
<feature type="coiled-coil region" evidence="2">
    <location>
        <begin position="404"/>
        <end position="434"/>
    </location>
</feature>
<protein>
    <recommendedName>
        <fullName evidence="6">Tetratricopeptide repeat protein</fullName>
    </recommendedName>
</protein>
<feature type="transmembrane region" description="Helical" evidence="3">
    <location>
        <begin position="381"/>
        <end position="400"/>
    </location>
</feature>
<dbReference type="Gene3D" id="1.25.40.10">
    <property type="entry name" value="Tetratricopeptide repeat domain"/>
    <property type="match status" value="2"/>
</dbReference>
<gene>
    <name evidence="4" type="ORF">F7D73_03345</name>
</gene>
<evidence type="ECO:0000313" key="4">
    <source>
        <dbReference type="EMBL" id="MQN80009.1"/>
    </source>
</evidence>
<dbReference type="InterPro" id="IPR019734">
    <property type="entry name" value="TPR_rpt"/>
</dbReference>
<dbReference type="OrthoDB" id="1082938at2"/>
<keyword evidence="3" id="KW-0472">Membrane</keyword>
<dbReference type="InterPro" id="IPR011990">
    <property type="entry name" value="TPR-like_helical_dom_sf"/>
</dbReference>
<evidence type="ECO:0008006" key="6">
    <source>
        <dbReference type="Google" id="ProtNLM"/>
    </source>
</evidence>
<keyword evidence="2" id="KW-0175">Coiled coil</keyword>
<evidence type="ECO:0000256" key="1">
    <source>
        <dbReference type="PROSITE-ProRule" id="PRU00339"/>
    </source>
</evidence>
<accession>A0A6G1TYL1</accession>
<reference evidence="4 5" key="1">
    <citation type="submission" date="2019-09" db="EMBL/GenBank/DDBJ databases">
        <title>Distinct polysaccharide growth profiles of human intestinal Prevotella copri isolates.</title>
        <authorList>
            <person name="Fehlner-Peach H."/>
            <person name="Magnabosco C."/>
            <person name="Raghavan V."/>
            <person name="Scher J.U."/>
            <person name="Tett A."/>
            <person name="Cox L.M."/>
            <person name="Gottsegen C."/>
            <person name="Watters A."/>
            <person name="Wiltshire- Gordon J.D."/>
            <person name="Segata N."/>
            <person name="Bonneau R."/>
            <person name="Littman D.R."/>
        </authorList>
    </citation>
    <scope>NUCLEOTIDE SEQUENCE [LARGE SCALE GENOMIC DNA]</scope>
    <source>
        <strain evidence="5">iA622</strain>
    </source>
</reference>
<feature type="repeat" description="TPR" evidence="1">
    <location>
        <begin position="105"/>
        <end position="138"/>
    </location>
</feature>
<dbReference type="RefSeq" id="WP_153122281.1">
    <property type="nucleotide sequence ID" value="NZ_VZCB01000031.1"/>
</dbReference>
<dbReference type="SUPFAM" id="SSF48452">
    <property type="entry name" value="TPR-like"/>
    <property type="match status" value="2"/>
</dbReference>
<proteinExistence type="predicted"/>
<comment type="caution">
    <text evidence="4">The sequence shown here is derived from an EMBL/GenBank/DDBJ whole genome shotgun (WGS) entry which is preliminary data.</text>
</comment>